<organism evidence="1 2">
    <name type="scientific">Methylobacterium frigidaeris</name>
    <dbReference type="NCBI Taxonomy" id="2038277"/>
    <lineage>
        <taxon>Bacteria</taxon>
        <taxon>Pseudomonadati</taxon>
        <taxon>Pseudomonadota</taxon>
        <taxon>Alphaproteobacteria</taxon>
        <taxon>Hyphomicrobiales</taxon>
        <taxon>Methylobacteriaceae</taxon>
        <taxon>Methylobacterium</taxon>
    </lineage>
</organism>
<comment type="caution">
    <text evidence="1">The sequence shown here is derived from an EMBL/GenBank/DDBJ whole genome shotgun (WGS) entry which is preliminary data.</text>
</comment>
<gene>
    <name evidence="1" type="ORF">MPEAHAMD_6657</name>
</gene>
<evidence type="ECO:0000313" key="2">
    <source>
        <dbReference type="Proteomes" id="UP001055286"/>
    </source>
</evidence>
<dbReference type="RefSeq" id="WP_238193498.1">
    <property type="nucleotide sequence ID" value="NZ_BPQJ01000066.1"/>
</dbReference>
<reference evidence="1" key="1">
    <citation type="journal article" date="2016" name="Front. Microbiol.">
        <title>Genome Sequence of the Piezophilic, Mesophilic Sulfate-Reducing Bacterium Desulfovibrio indicus J2T.</title>
        <authorList>
            <person name="Cao J."/>
            <person name="Maignien L."/>
            <person name="Shao Z."/>
            <person name="Alain K."/>
            <person name="Jebbar M."/>
        </authorList>
    </citation>
    <scope>NUCLEOTIDE SEQUENCE</scope>
    <source>
        <strain evidence="1">JCM 32048</strain>
    </source>
</reference>
<dbReference type="AlphaFoldDB" id="A0AA37M8Q2"/>
<reference evidence="1" key="2">
    <citation type="submission" date="2021-08" db="EMBL/GenBank/DDBJ databases">
        <authorList>
            <person name="Tani A."/>
            <person name="Ola A."/>
            <person name="Ogura Y."/>
            <person name="Katsura K."/>
            <person name="Hayashi T."/>
        </authorList>
    </citation>
    <scope>NUCLEOTIDE SEQUENCE</scope>
    <source>
        <strain evidence="1">JCM 32048</strain>
    </source>
</reference>
<evidence type="ECO:0000313" key="1">
    <source>
        <dbReference type="EMBL" id="GJD66459.1"/>
    </source>
</evidence>
<dbReference type="Proteomes" id="UP001055286">
    <property type="component" value="Unassembled WGS sequence"/>
</dbReference>
<accession>A0AA37M8Q2</accession>
<dbReference type="EMBL" id="BPQJ01000066">
    <property type="protein sequence ID" value="GJD66459.1"/>
    <property type="molecule type" value="Genomic_DNA"/>
</dbReference>
<proteinExistence type="predicted"/>
<protein>
    <submittedName>
        <fullName evidence="1">Uncharacterized protein</fullName>
    </submittedName>
</protein>
<sequence>MTVKVSRFNLASILRYAWIRARAAAAVAGDKIRVHFGPALRAAWCEAKAALDGPALTPRQALVSGISRHDAAMIRVQAVIQSTSDREHAGIDVAVLHEYRSTCLDSMRAHGIVLRSALQRLDDAAAKLQADGGPRAEAGQLHFFEPRSDYVIRLAGEVICITDLTTGARSVVDDVENIIHDLGEAGHNLFKRPIIYHCDGGEWSEIALKNGMFSGFRALDDNRQKVLRDIAFSAGKPNVPGKPKITKKSSKPLYVQETLF</sequence>
<name>A0AA37M8Q2_9HYPH</name>
<keyword evidence="2" id="KW-1185">Reference proteome</keyword>